<sequence>MESSFDMWLRQQLDVMTPEDIATLLLDDEVLGVTAPPPPAARAVAVTVDEVIVISDDDEDIEIIYHNMQPLEPDDGDSYEDFVRGLEAPRAKKRTSSIRQRGRPKRRCVRRLSFAPEDIATFLLDDEVLGVTAPPPPAAQAVNVDEVVVISDDDDDDNHNDDVQIIYHNLQPLEPTEDSYEDFVRGLEGVRPRKRTSSIHQRVRPKRRCARRLSFEIITDEETDSEEEGGSITSGGYEGDTSCSTTTSTSTSASSDDSQRDLGVVFGGGDIMYAGYNVPIYAPDYVLHVRLEMFSPPPKHVQPQAEQLYHPAPPVRDVNVPVPVVYEAEVIVISDDDEDVNVVDDDDDESDSTLSDSELSELTESDGDSGISVGMAPEDIANFLDDEVLGVTAPPPPAAQAVNVVDEAEVIIISDDDDVEIIYHNLQPLEPVHSYQDFVRGLEGIQARKSTSSIHQRGRQKRRCARRLSFEIITDEETDTEEEGSVTSGGYEGDTSSWSTTTSTSSNSSDDTSVRAHLNDDYGLEEKPDMEPEIYAEEVEQFMSKLQLIDDNRMELERD</sequence>
<name>A0AAN9TJS4_9HEMI</name>
<feature type="compositionally biased region" description="Low complexity" evidence="1">
    <location>
        <begin position="239"/>
        <end position="256"/>
    </location>
</feature>
<gene>
    <name evidence="2" type="ORF">V9T40_006280</name>
</gene>
<feature type="compositionally biased region" description="Acidic residues" evidence="1">
    <location>
        <begin position="358"/>
        <end position="367"/>
    </location>
</feature>
<organism evidence="2 3">
    <name type="scientific">Parthenolecanium corni</name>
    <dbReference type="NCBI Taxonomy" id="536013"/>
    <lineage>
        <taxon>Eukaryota</taxon>
        <taxon>Metazoa</taxon>
        <taxon>Ecdysozoa</taxon>
        <taxon>Arthropoda</taxon>
        <taxon>Hexapoda</taxon>
        <taxon>Insecta</taxon>
        <taxon>Pterygota</taxon>
        <taxon>Neoptera</taxon>
        <taxon>Paraneoptera</taxon>
        <taxon>Hemiptera</taxon>
        <taxon>Sternorrhyncha</taxon>
        <taxon>Coccoidea</taxon>
        <taxon>Coccidae</taxon>
        <taxon>Parthenolecanium</taxon>
    </lineage>
</organism>
<accession>A0AAN9TJS4</accession>
<protein>
    <submittedName>
        <fullName evidence="2">Uncharacterized protein</fullName>
    </submittedName>
</protein>
<keyword evidence="3" id="KW-1185">Reference proteome</keyword>
<feature type="compositionally biased region" description="Basic and acidic residues" evidence="1">
    <location>
        <begin position="512"/>
        <end position="530"/>
    </location>
</feature>
<feature type="compositionally biased region" description="Low complexity" evidence="1">
    <location>
        <begin position="494"/>
        <end position="511"/>
    </location>
</feature>
<dbReference type="EMBL" id="JBBCAQ010000014">
    <property type="protein sequence ID" value="KAK7598045.1"/>
    <property type="molecule type" value="Genomic_DNA"/>
</dbReference>
<dbReference type="Proteomes" id="UP001367676">
    <property type="component" value="Unassembled WGS sequence"/>
</dbReference>
<feature type="region of interest" description="Disordered" evidence="1">
    <location>
        <begin position="218"/>
        <end position="260"/>
    </location>
</feature>
<evidence type="ECO:0000313" key="3">
    <source>
        <dbReference type="Proteomes" id="UP001367676"/>
    </source>
</evidence>
<evidence type="ECO:0000256" key="1">
    <source>
        <dbReference type="SAM" id="MobiDB-lite"/>
    </source>
</evidence>
<feature type="compositionally biased region" description="Acidic residues" evidence="1">
    <location>
        <begin position="336"/>
        <end position="351"/>
    </location>
</feature>
<comment type="caution">
    <text evidence="2">The sequence shown here is derived from an EMBL/GenBank/DDBJ whole genome shotgun (WGS) entry which is preliminary data.</text>
</comment>
<feature type="region of interest" description="Disordered" evidence="1">
    <location>
        <begin position="473"/>
        <end position="533"/>
    </location>
</feature>
<proteinExistence type="predicted"/>
<reference evidence="2 3" key="1">
    <citation type="submission" date="2024-03" db="EMBL/GenBank/DDBJ databases">
        <title>Adaptation during the transition from Ophiocordyceps entomopathogen to insect associate is accompanied by gene loss and intensified selection.</title>
        <authorList>
            <person name="Ward C.M."/>
            <person name="Onetto C.A."/>
            <person name="Borneman A.R."/>
        </authorList>
    </citation>
    <scope>NUCLEOTIDE SEQUENCE [LARGE SCALE GENOMIC DNA]</scope>
    <source>
        <strain evidence="2">AWRI1</strain>
        <tissue evidence="2">Single Adult Female</tissue>
    </source>
</reference>
<dbReference type="AlphaFoldDB" id="A0AAN9TJS4"/>
<feature type="region of interest" description="Disordered" evidence="1">
    <location>
        <begin position="336"/>
        <end position="374"/>
    </location>
</feature>
<evidence type="ECO:0000313" key="2">
    <source>
        <dbReference type="EMBL" id="KAK7598045.1"/>
    </source>
</evidence>
<feature type="compositionally biased region" description="Acidic residues" evidence="1">
    <location>
        <begin position="218"/>
        <end position="229"/>
    </location>
</feature>
<feature type="compositionally biased region" description="Acidic residues" evidence="1">
    <location>
        <begin position="473"/>
        <end position="484"/>
    </location>
</feature>